<accession>A0AAW0G2K4</accession>
<dbReference type="Proteomes" id="UP001385951">
    <property type="component" value="Unassembled WGS sequence"/>
</dbReference>
<gene>
    <name evidence="2" type="ORF">QCA50_011719</name>
</gene>
<keyword evidence="1" id="KW-1133">Transmembrane helix</keyword>
<dbReference type="EMBL" id="JASBNA010000021">
    <property type="protein sequence ID" value="KAK7685355.1"/>
    <property type="molecule type" value="Genomic_DNA"/>
</dbReference>
<sequence length="147" mass="16563">MNIEWIRKDYVEFGDTCVAQADGEYKGVVKHVADVGTAVWTSAFVNQSKLPLPQIIALHTFWILFLRLETRRYILISTLVGGWSAIGAVVIAGPASLNTGHNGPFFGISGYWCWISEHYVVPRITLDYLFVSATPECDWFLKLIIRI</sequence>
<name>A0AAW0G2K4_9APHY</name>
<protein>
    <submittedName>
        <fullName evidence="2">Uncharacterized protein</fullName>
    </submittedName>
</protein>
<keyword evidence="3" id="KW-1185">Reference proteome</keyword>
<feature type="transmembrane region" description="Helical" evidence="1">
    <location>
        <begin position="73"/>
        <end position="95"/>
    </location>
</feature>
<evidence type="ECO:0000256" key="1">
    <source>
        <dbReference type="SAM" id="Phobius"/>
    </source>
</evidence>
<comment type="caution">
    <text evidence="2">The sequence shown here is derived from an EMBL/GenBank/DDBJ whole genome shotgun (WGS) entry which is preliminary data.</text>
</comment>
<organism evidence="2 3">
    <name type="scientific">Cerrena zonata</name>
    <dbReference type="NCBI Taxonomy" id="2478898"/>
    <lineage>
        <taxon>Eukaryota</taxon>
        <taxon>Fungi</taxon>
        <taxon>Dikarya</taxon>
        <taxon>Basidiomycota</taxon>
        <taxon>Agaricomycotina</taxon>
        <taxon>Agaricomycetes</taxon>
        <taxon>Polyporales</taxon>
        <taxon>Cerrenaceae</taxon>
        <taxon>Cerrena</taxon>
    </lineage>
</organism>
<dbReference type="AlphaFoldDB" id="A0AAW0G2K4"/>
<evidence type="ECO:0000313" key="3">
    <source>
        <dbReference type="Proteomes" id="UP001385951"/>
    </source>
</evidence>
<keyword evidence="1" id="KW-0472">Membrane</keyword>
<keyword evidence="1" id="KW-0812">Transmembrane</keyword>
<evidence type="ECO:0000313" key="2">
    <source>
        <dbReference type="EMBL" id="KAK7685355.1"/>
    </source>
</evidence>
<reference evidence="2 3" key="1">
    <citation type="submission" date="2022-09" db="EMBL/GenBank/DDBJ databases">
        <authorList>
            <person name="Palmer J.M."/>
        </authorList>
    </citation>
    <scope>NUCLEOTIDE SEQUENCE [LARGE SCALE GENOMIC DNA]</scope>
    <source>
        <strain evidence="2 3">DSM 7382</strain>
    </source>
</reference>
<proteinExistence type="predicted"/>